<dbReference type="InterPro" id="IPR007812">
    <property type="entry name" value="T2SS_protein-GspL"/>
</dbReference>
<feature type="domain" description="GspL cytoplasmic actin-ATPase-like" evidence="11">
    <location>
        <begin position="10"/>
        <end position="172"/>
    </location>
</feature>
<dbReference type="AlphaFoldDB" id="A0A432Z9F9"/>
<dbReference type="GO" id="GO:0005886">
    <property type="term" value="C:plasma membrane"/>
    <property type="evidence" value="ECO:0007669"/>
    <property type="project" value="UniProtKB-SubCell"/>
</dbReference>
<dbReference type="CDD" id="cd24017">
    <property type="entry name" value="ASKHA_T2SSL_N"/>
    <property type="match status" value="1"/>
</dbReference>
<evidence type="ECO:0000259" key="12">
    <source>
        <dbReference type="Pfam" id="PF12693"/>
    </source>
</evidence>
<dbReference type="Proteomes" id="UP000287022">
    <property type="component" value="Unassembled WGS sequence"/>
</dbReference>
<dbReference type="GO" id="GO:0009276">
    <property type="term" value="C:Gram-negative-bacterium-type cell wall"/>
    <property type="evidence" value="ECO:0007669"/>
    <property type="project" value="InterPro"/>
</dbReference>
<keyword evidence="9" id="KW-0472">Membrane</keyword>
<evidence type="ECO:0000256" key="5">
    <source>
        <dbReference type="ARBA" id="ARBA00022519"/>
    </source>
</evidence>
<keyword evidence="5" id="KW-0997">Cell inner membrane</keyword>
<dbReference type="GO" id="GO:0015627">
    <property type="term" value="C:type II protein secretion system complex"/>
    <property type="evidence" value="ECO:0007669"/>
    <property type="project" value="InterPro"/>
</dbReference>
<evidence type="ECO:0000256" key="4">
    <source>
        <dbReference type="ARBA" id="ARBA00022475"/>
    </source>
</evidence>
<accession>A0A432Z9F9</accession>
<keyword evidence="3 10" id="KW-0813">Transport</keyword>
<dbReference type="Pfam" id="PF12693">
    <property type="entry name" value="GspL_C"/>
    <property type="match status" value="1"/>
</dbReference>
<dbReference type="PIRSF" id="PIRSF015761">
    <property type="entry name" value="Protein_L"/>
    <property type="match status" value="1"/>
</dbReference>
<reference evidence="14" key="1">
    <citation type="journal article" date="2018" name="Front. Microbiol.">
        <title>Genome-Based Analysis Reveals the Taxonomy and Diversity of the Family Idiomarinaceae.</title>
        <authorList>
            <person name="Liu Y."/>
            <person name="Lai Q."/>
            <person name="Shao Z."/>
        </authorList>
    </citation>
    <scope>NUCLEOTIDE SEQUENCE [LARGE SCALE GENOMIC DNA]</scope>
    <source>
        <strain evidence="14">c121</strain>
    </source>
</reference>
<evidence type="ECO:0000256" key="2">
    <source>
        <dbReference type="ARBA" id="ARBA00005318"/>
    </source>
</evidence>
<evidence type="ECO:0000256" key="6">
    <source>
        <dbReference type="ARBA" id="ARBA00022692"/>
    </source>
</evidence>
<evidence type="ECO:0000256" key="10">
    <source>
        <dbReference type="PIRNR" id="PIRNR015761"/>
    </source>
</evidence>
<keyword evidence="6" id="KW-0812">Transmembrane</keyword>
<evidence type="ECO:0000256" key="1">
    <source>
        <dbReference type="ARBA" id="ARBA00004377"/>
    </source>
</evidence>
<comment type="similarity">
    <text evidence="2 10">Belongs to the GSP L family.</text>
</comment>
<dbReference type="RefSeq" id="WP_026861581.1">
    <property type="nucleotide sequence ID" value="NZ_PIQE01000001.1"/>
</dbReference>
<gene>
    <name evidence="13" type="primary">gspL</name>
    <name evidence="13" type="ORF">CWI80_04325</name>
</gene>
<dbReference type="Gene3D" id="3.30.1360.100">
    <property type="entry name" value="General secretion pathway protein M, EpsM"/>
    <property type="match status" value="1"/>
</dbReference>
<dbReference type="STRING" id="1122124.GCA_000423165_00532"/>
<evidence type="ECO:0000256" key="3">
    <source>
        <dbReference type="ARBA" id="ARBA00022448"/>
    </source>
</evidence>
<comment type="caution">
    <text evidence="13">The sequence shown here is derived from an EMBL/GenBank/DDBJ whole genome shotgun (WGS) entry which is preliminary data.</text>
</comment>
<evidence type="ECO:0000313" key="13">
    <source>
        <dbReference type="EMBL" id="RUO74574.1"/>
    </source>
</evidence>
<evidence type="ECO:0000313" key="14">
    <source>
        <dbReference type="Proteomes" id="UP000287022"/>
    </source>
</evidence>
<dbReference type="InterPro" id="IPR025691">
    <property type="entry name" value="GspL_pp_dom"/>
</dbReference>
<name>A0A432Z9F9_9GAMM</name>
<dbReference type="InterPro" id="IPR043129">
    <property type="entry name" value="ATPase_NBD"/>
</dbReference>
<evidence type="ECO:0000256" key="9">
    <source>
        <dbReference type="ARBA" id="ARBA00023136"/>
    </source>
</evidence>
<sequence>MEQLYIHLAEPSQWLIWHPGQQEIIASGVLATHQELTQLSEQAQRCEVTVLVPGQDVLLTEVRLPAGSQRLLPQLVPNALEDELASDIESLHFAWPSHAKPAGVDTPMPVAVVSKARMQQWLDALNEAGIECDRLVPDYFALPVQEGGAKLQLGAATLVRESEWHAYTLDAPAVIATDVADVTEQFEVPLQVVRLGLAHKGINLRQGEYRAQRKRRTQSYTLPWRPVAVAASLAFIAVIAQQVLTYTQLGNENQALQEAIEGTYKEAFPDTTRIVNVRSQLRQKLASVGQSSDTDSPSSTLGLSILAELEPAFRGTPDIGLELLRYNASVVSLQVNAPSFESLQKFQTLATNAGLTVNQGQVTNRNGVVSGNLEVRKEG</sequence>
<dbReference type="EMBL" id="PIQE01000001">
    <property type="protein sequence ID" value="RUO74574.1"/>
    <property type="molecule type" value="Genomic_DNA"/>
</dbReference>
<keyword evidence="4" id="KW-1003">Cell membrane</keyword>
<comment type="function">
    <text evidence="10">Inner membrane component of the type II secretion system required for the energy-dependent secretion of extracellular factors such as proteases and toxins from the periplasm.</text>
</comment>
<organism evidence="13 14">
    <name type="scientific">Pseudidiomarina sediminum</name>
    <dbReference type="NCBI Taxonomy" id="431675"/>
    <lineage>
        <taxon>Bacteria</taxon>
        <taxon>Pseudomonadati</taxon>
        <taxon>Pseudomonadota</taxon>
        <taxon>Gammaproteobacteria</taxon>
        <taxon>Alteromonadales</taxon>
        <taxon>Idiomarinaceae</taxon>
        <taxon>Pseudidiomarina</taxon>
    </lineage>
</organism>
<evidence type="ECO:0000256" key="7">
    <source>
        <dbReference type="ARBA" id="ARBA00022927"/>
    </source>
</evidence>
<feature type="domain" description="GspL periplasmic" evidence="12">
    <location>
        <begin position="220"/>
        <end position="377"/>
    </location>
</feature>
<dbReference type="Pfam" id="PF05134">
    <property type="entry name" value="T2SSL"/>
    <property type="match status" value="1"/>
</dbReference>
<proteinExistence type="inferred from homology"/>
<dbReference type="GO" id="GO:0015628">
    <property type="term" value="P:protein secretion by the type II secretion system"/>
    <property type="evidence" value="ECO:0007669"/>
    <property type="project" value="InterPro"/>
</dbReference>
<dbReference type="SUPFAM" id="SSF53067">
    <property type="entry name" value="Actin-like ATPase domain"/>
    <property type="match status" value="1"/>
</dbReference>
<evidence type="ECO:0000256" key="8">
    <source>
        <dbReference type="ARBA" id="ARBA00022989"/>
    </source>
</evidence>
<keyword evidence="8" id="KW-1133">Transmembrane helix</keyword>
<comment type="subcellular location">
    <subcellularLocation>
        <location evidence="1">Cell inner membrane</location>
        <topology evidence="1">Single-pass membrane protein</topology>
    </subcellularLocation>
</comment>
<dbReference type="NCBIfam" id="TIGR01709">
    <property type="entry name" value="typeII_sec_gspL"/>
    <property type="match status" value="1"/>
</dbReference>
<protein>
    <recommendedName>
        <fullName evidence="10">Type II secretion system protein L</fullName>
        <shortName evidence="10">T2SS protein L</shortName>
    </recommendedName>
</protein>
<keyword evidence="14" id="KW-1185">Reference proteome</keyword>
<dbReference type="Gene3D" id="3.30.420.380">
    <property type="match status" value="1"/>
</dbReference>
<evidence type="ECO:0000259" key="11">
    <source>
        <dbReference type="Pfam" id="PF05134"/>
    </source>
</evidence>
<dbReference type="InterPro" id="IPR024230">
    <property type="entry name" value="GspL_cyto_dom"/>
</dbReference>
<keyword evidence="7 10" id="KW-0653">Protein transport</keyword>